<dbReference type="WBParaSite" id="DME_0000936701-mRNA-1">
    <property type="protein sequence ID" value="DME_0000936701-mRNA-1"/>
    <property type="gene ID" value="DME_0000936701"/>
</dbReference>
<evidence type="ECO:0000313" key="5">
    <source>
        <dbReference type="WBParaSite" id="DME_0000936701-mRNA-1"/>
    </source>
</evidence>
<dbReference type="PANTHER" id="PTHR46170">
    <property type="entry name" value="GATOR COMPLEX PROTEIN WDR59"/>
    <property type="match status" value="1"/>
</dbReference>
<dbReference type="InterPro" id="IPR049567">
    <property type="entry name" value="WDR59-like"/>
</dbReference>
<evidence type="ECO:0000259" key="3">
    <source>
        <dbReference type="Pfam" id="PF17120"/>
    </source>
</evidence>
<keyword evidence="1" id="KW-0853">WD repeat</keyword>
<dbReference type="PANTHER" id="PTHR46170:SF1">
    <property type="entry name" value="GATOR COMPLEX PROTEIN WDR59"/>
    <property type="match status" value="1"/>
</dbReference>
<dbReference type="GO" id="GO:0035591">
    <property type="term" value="F:signaling adaptor activity"/>
    <property type="evidence" value="ECO:0007669"/>
    <property type="project" value="TreeGrafter"/>
</dbReference>
<dbReference type="InterPro" id="IPR049566">
    <property type="entry name" value="WDR59_RTC1-like_RING_Znf"/>
</dbReference>
<name>A0A0N4UN95_DRAME</name>
<evidence type="ECO:0000313" key="4">
    <source>
        <dbReference type="Proteomes" id="UP000038040"/>
    </source>
</evidence>
<dbReference type="Pfam" id="PF17120">
    <property type="entry name" value="zf-RING_16"/>
    <property type="match status" value="1"/>
</dbReference>
<accession>A0A0N4UN95</accession>
<sequence>LNEICQQYADLLFRWCMYSKAAEILKYNENAPVAYPFFLRKYCASCEEKFDEGYCNKCFEKLSPFLCGICQGRSSSCTFLLLDYFLCLKSKLISGLIFVCEYCHHGGHIEHILEWFKQNTYCPTGCGCECIVVYL</sequence>
<reference evidence="5" key="1">
    <citation type="submission" date="2017-02" db="UniProtKB">
        <authorList>
            <consortium name="WormBaseParasite"/>
        </authorList>
    </citation>
    <scope>IDENTIFICATION</scope>
</reference>
<feature type="domain" description="WDR59/RTC1-like RING zinc finger" evidence="3">
    <location>
        <begin position="93"/>
        <end position="131"/>
    </location>
</feature>
<protein>
    <submittedName>
        <fullName evidence="5">Zinc_ribbon_16 domain-containing protein</fullName>
    </submittedName>
</protein>
<proteinExistence type="predicted"/>
<dbReference type="GO" id="GO:1904263">
    <property type="term" value="P:positive regulation of TORC1 signaling"/>
    <property type="evidence" value="ECO:0007669"/>
    <property type="project" value="TreeGrafter"/>
</dbReference>
<keyword evidence="2" id="KW-0677">Repeat</keyword>
<organism evidence="4 5">
    <name type="scientific">Dracunculus medinensis</name>
    <name type="common">Guinea worm</name>
    <dbReference type="NCBI Taxonomy" id="318479"/>
    <lineage>
        <taxon>Eukaryota</taxon>
        <taxon>Metazoa</taxon>
        <taxon>Ecdysozoa</taxon>
        <taxon>Nematoda</taxon>
        <taxon>Chromadorea</taxon>
        <taxon>Rhabditida</taxon>
        <taxon>Spirurina</taxon>
        <taxon>Dracunculoidea</taxon>
        <taxon>Dracunculidae</taxon>
        <taxon>Dracunculus</taxon>
    </lineage>
</organism>
<evidence type="ECO:0000256" key="2">
    <source>
        <dbReference type="ARBA" id="ARBA00022737"/>
    </source>
</evidence>
<dbReference type="GO" id="GO:0035859">
    <property type="term" value="C:Seh1-associated complex"/>
    <property type="evidence" value="ECO:0007669"/>
    <property type="project" value="TreeGrafter"/>
</dbReference>
<dbReference type="GO" id="GO:0034198">
    <property type="term" value="P:cellular response to amino acid starvation"/>
    <property type="evidence" value="ECO:0007669"/>
    <property type="project" value="TreeGrafter"/>
</dbReference>
<dbReference type="GO" id="GO:0005774">
    <property type="term" value="C:vacuolar membrane"/>
    <property type="evidence" value="ECO:0007669"/>
    <property type="project" value="TreeGrafter"/>
</dbReference>
<dbReference type="AlphaFoldDB" id="A0A0N4UN95"/>
<dbReference type="Proteomes" id="UP000038040">
    <property type="component" value="Unplaced"/>
</dbReference>
<evidence type="ECO:0000256" key="1">
    <source>
        <dbReference type="ARBA" id="ARBA00022574"/>
    </source>
</evidence>